<dbReference type="EMBL" id="JBHTKN010000006">
    <property type="protein sequence ID" value="MFD1042663.1"/>
    <property type="molecule type" value="Genomic_DNA"/>
</dbReference>
<keyword evidence="4" id="KW-1185">Reference proteome</keyword>
<comment type="function">
    <text evidence="1">Adenylyltransferase that mediates the addition of adenosine 5'-monophosphate (AMP) to specific residues of target proteins.</text>
</comment>
<reference evidence="4" key="1">
    <citation type="journal article" date="2019" name="Int. J. Syst. Evol. Microbiol.">
        <title>The Global Catalogue of Microorganisms (GCM) 10K type strain sequencing project: providing services to taxonomists for standard genome sequencing and annotation.</title>
        <authorList>
            <consortium name="The Broad Institute Genomics Platform"/>
            <consortium name="The Broad Institute Genome Sequencing Center for Infectious Disease"/>
            <person name="Wu L."/>
            <person name="Ma J."/>
        </authorList>
    </citation>
    <scope>NUCLEOTIDE SEQUENCE [LARGE SCALE GENOMIC DNA]</scope>
    <source>
        <strain evidence="4">CCUG 55854</strain>
    </source>
</reference>
<dbReference type="PANTHER" id="PTHR13504:SF38">
    <property type="entry name" value="FIDO DOMAIN-CONTAINING PROTEIN"/>
    <property type="match status" value="1"/>
</dbReference>
<dbReference type="InterPro" id="IPR040198">
    <property type="entry name" value="Fido_containing"/>
</dbReference>
<dbReference type="Gene3D" id="1.10.10.10">
    <property type="entry name" value="Winged helix-like DNA-binding domain superfamily/Winged helix DNA-binding domain"/>
    <property type="match status" value="1"/>
</dbReference>
<dbReference type="Pfam" id="PF13784">
    <property type="entry name" value="Fic_N"/>
    <property type="match status" value="1"/>
</dbReference>
<dbReference type="InterPro" id="IPR003812">
    <property type="entry name" value="Fido"/>
</dbReference>
<dbReference type="Gene3D" id="1.10.3290.10">
    <property type="entry name" value="Fido-like domain"/>
    <property type="match status" value="1"/>
</dbReference>
<dbReference type="Pfam" id="PF02661">
    <property type="entry name" value="Fic"/>
    <property type="match status" value="1"/>
</dbReference>
<organism evidence="3 4">
    <name type="scientific">Pseudoxanthomonas kaohsiungensis</name>
    <dbReference type="NCBI Taxonomy" id="283923"/>
    <lineage>
        <taxon>Bacteria</taxon>
        <taxon>Pseudomonadati</taxon>
        <taxon>Pseudomonadota</taxon>
        <taxon>Gammaproteobacteria</taxon>
        <taxon>Lysobacterales</taxon>
        <taxon>Lysobacteraceae</taxon>
        <taxon>Pseudoxanthomonas</taxon>
    </lineage>
</organism>
<proteinExistence type="predicted"/>
<dbReference type="SUPFAM" id="SSF140931">
    <property type="entry name" value="Fic-like"/>
    <property type="match status" value="1"/>
</dbReference>
<dbReference type="RefSeq" id="WP_162378500.1">
    <property type="nucleotide sequence ID" value="NZ_JBHTKN010000006.1"/>
</dbReference>
<dbReference type="InterPro" id="IPR025758">
    <property type="entry name" value="Fic/DOC_N"/>
</dbReference>
<dbReference type="InterPro" id="IPR036388">
    <property type="entry name" value="WH-like_DNA-bd_sf"/>
</dbReference>
<accession>A0ABW3LWR6</accession>
<dbReference type="PANTHER" id="PTHR13504">
    <property type="entry name" value="FIDO DOMAIN-CONTAINING PROTEIN DDB_G0283145"/>
    <property type="match status" value="1"/>
</dbReference>
<dbReference type="Proteomes" id="UP001597033">
    <property type="component" value="Unassembled WGS sequence"/>
</dbReference>
<protein>
    <recommendedName>
        <fullName evidence="1">Protein adenylyltransferase</fullName>
        <ecNumber evidence="1">2.7.7.108</ecNumber>
    </recommendedName>
    <alternativeName>
        <fullName evidence="1">AMPylator</fullName>
    </alternativeName>
</protein>
<comment type="catalytic activity">
    <reaction evidence="1">
        <text>L-threonyl-[protein] + ATP = 3-O-(5'-adenylyl)-L-threonyl-[protein] + diphosphate</text>
        <dbReference type="Rhea" id="RHEA:54292"/>
        <dbReference type="Rhea" id="RHEA-COMP:11060"/>
        <dbReference type="Rhea" id="RHEA-COMP:13847"/>
        <dbReference type="ChEBI" id="CHEBI:30013"/>
        <dbReference type="ChEBI" id="CHEBI:30616"/>
        <dbReference type="ChEBI" id="CHEBI:33019"/>
        <dbReference type="ChEBI" id="CHEBI:138113"/>
        <dbReference type="EC" id="2.7.7.108"/>
    </reaction>
</comment>
<keyword evidence="1" id="KW-0808">Transferase</keyword>
<evidence type="ECO:0000313" key="4">
    <source>
        <dbReference type="Proteomes" id="UP001597033"/>
    </source>
</evidence>
<dbReference type="InterPro" id="IPR026287">
    <property type="entry name" value="SoFic-like"/>
</dbReference>
<evidence type="ECO:0000313" key="3">
    <source>
        <dbReference type="EMBL" id="MFD1042663.1"/>
    </source>
</evidence>
<name>A0ABW3LWR6_9GAMM</name>
<dbReference type="EC" id="2.7.7.108" evidence="1"/>
<sequence>MPVHYHQDRFPPVDIDWAQLLPLIGPANAAVARYEGVLHAVPNPQVLLSPLTAQEAVLSSRIEGTQATLGEVLEFEAQGNLFDESTPKKADIREVLNYRAALMEAVRLLAELPLSQRLLRATHRVLMQGVRGRNKDPGEYRRVPNWIGPEGCTIEQARYVSSGAEQVPGNMAALEAYLHADAPDRLVQLAIAHVEFEAIHPFLDGNGRLGRLLVPLFLFEKGLLSSPNFYISDYLEAHRDEYYDRLLAVSRDGDWTGWCRFFLTALIEQARSNQQRALAILDLYRARKDWVAGATRSQYAVRALDWVFERPIFKSSDFVETAGVPRPTAMRILRVLREEGVLTELRPAAGRRPAVLAFRDLLNIAEGRPAF</sequence>
<evidence type="ECO:0000259" key="2">
    <source>
        <dbReference type="PROSITE" id="PS51459"/>
    </source>
</evidence>
<comment type="caution">
    <text evidence="3">The sequence shown here is derived from an EMBL/GenBank/DDBJ whole genome shotgun (WGS) entry which is preliminary data.</text>
</comment>
<gene>
    <name evidence="3" type="ORF">ACFQ2N_09925</name>
</gene>
<dbReference type="PIRSF" id="PIRSF038925">
    <property type="entry name" value="AMP-prot_trans"/>
    <property type="match status" value="1"/>
</dbReference>
<dbReference type="InterPro" id="IPR036597">
    <property type="entry name" value="Fido-like_dom_sf"/>
</dbReference>
<keyword evidence="1" id="KW-0067">ATP-binding</keyword>
<dbReference type="PROSITE" id="PS51459">
    <property type="entry name" value="FIDO"/>
    <property type="match status" value="1"/>
</dbReference>
<keyword evidence="1" id="KW-0547">Nucleotide-binding</keyword>
<evidence type="ECO:0000256" key="1">
    <source>
        <dbReference type="PIRNR" id="PIRNR038925"/>
    </source>
</evidence>
<keyword evidence="1" id="KW-0548">Nucleotidyltransferase</keyword>
<feature type="domain" description="Fido" evidence="2">
    <location>
        <begin position="114"/>
        <end position="264"/>
    </location>
</feature>
<comment type="catalytic activity">
    <reaction evidence="1">
        <text>L-tyrosyl-[protein] + ATP = O-(5'-adenylyl)-L-tyrosyl-[protein] + diphosphate</text>
        <dbReference type="Rhea" id="RHEA:54288"/>
        <dbReference type="Rhea" id="RHEA-COMP:10136"/>
        <dbReference type="Rhea" id="RHEA-COMP:13846"/>
        <dbReference type="ChEBI" id="CHEBI:30616"/>
        <dbReference type="ChEBI" id="CHEBI:33019"/>
        <dbReference type="ChEBI" id="CHEBI:46858"/>
        <dbReference type="ChEBI" id="CHEBI:83624"/>
        <dbReference type="EC" id="2.7.7.108"/>
    </reaction>
</comment>
<comment type="subunit">
    <text evidence="1">Homodimer.</text>
</comment>